<name>A0A8C9HS83_9PRIM</name>
<accession>A0A8C9HS83</accession>
<reference evidence="1" key="1">
    <citation type="submission" date="2025-08" db="UniProtKB">
        <authorList>
            <consortium name="Ensembl"/>
        </authorList>
    </citation>
    <scope>IDENTIFICATION</scope>
</reference>
<sequence length="62" mass="6200">MAEASATGACGEAMTAMAAAEGSSGPAGLTLGRSFSNYRPFEPQALGLSPSWRLTGFSGMKG</sequence>
<evidence type="ECO:0000313" key="2">
    <source>
        <dbReference type="Proteomes" id="UP000694416"/>
    </source>
</evidence>
<dbReference type="Proteomes" id="UP000694416">
    <property type="component" value="Unplaced"/>
</dbReference>
<proteinExistence type="predicted"/>
<protein>
    <submittedName>
        <fullName evidence="1">Uncharacterized protein</fullName>
    </submittedName>
</protein>
<keyword evidence="2" id="KW-1185">Reference proteome</keyword>
<dbReference type="Ensembl" id="ENSPTET00000035819.1">
    <property type="protein sequence ID" value="ENSPTEP00000025282.1"/>
    <property type="gene ID" value="ENSPTEG00000025615.1"/>
</dbReference>
<organism evidence="1 2">
    <name type="scientific">Piliocolobus tephrosceles</name>
    <name type="common">Ugandan red Colobus</name>
    <dbReference type="NCBI Taxonomy" id="591936"/>
    <lineage>
        <taxon>Eukaryota</taxon>
        <taxon>Metazoa</taxon>
        <taxon>Chordata</taxon>
        <taxon>Craniata</taxon>
        <taxon>Vertebrata</taxon>
        <taxon>Euteleostomi</taxon>
        <taxon>Mammalia</taxon>
        <taxon>Eutheria</taxon>
        <taxon>Euarchontoglires</taxon>
        <taxon>Primates</taxon>
        <taxon>Haplorrhini</taxon>
        <taxon>Catarrhini</taxon>
        <taxon>Cercopithecidae</taxon>
        <taxon>Colobinae</taxon>
        <taxon>Piliocolobus</taxon>
    </lineage>
</organism>
<reference evidence="1" key="2">
    <citation type="submission" date="2025-09" db="UniProtKB">
        <authorList>
            <consortium name="Ensembl"/>
        </authorList>
    </citation>
    <scope>IDENTIFICATION</scope>
</reference>
<evidence type="ECO:0000313" key="1">
    <source>
        <dbReference type="Ensembl" id="ENSPTEP00000025282.1"/>
    </source>
</evidence>
<dbReference type="AlphaFoldDB" id="A0A8C9HS83"/>